<evidence type="ECO:0008006" key="5">
    <source>
        <dbReference type="Google" id="ProtNLM"/>
    </source>
</evidence>
<accession>A0A512DWR6</accession>
<dbReference type="AlphaFoldDB" id="A0A512DWR6"/>
<protein>
    <recommendedName>
        <fullName evidence="5">Nitrogen fixation protein NifZ</fullName>
    </recommendedName>
</protein>
<comment type="similarity">
    <text evidence="1">Belongs to the NifZ family.</text>
</comment>
<proteinExistence type="inferred from homology"/>
<gene>
    <name evidence="3" type="ORF">SAE02_50650</name>
</gene>
<evidence type="ECO:0000313" key="3">
    <source>
        <dbReference type="EMBL" id="GEO40917.1"/>
    </source>
</evidence>
<dbReference type="GO" id="GO:0009399">
    <property type="term" value="P:nitrogen fixation"/>
    <property type="evidence" value="ECO:0007669"/>
    <property type="project" value="InterPro"/>
</dbReference>
<evidence type="ECO:0000313" key="4">
    <source>
        <dbReference type="Proteomes" id="UP000321523"/>
    </source>
</evidence>
<dbReference type="OrthoDB" id="5297316at2"/>
<dbReference type="InterPro" id="IPR007415">
    <property type="entry name" value="Nitrogenase_MoFe_mat_NifZ"/>
</dbReference>
<dbReference type="Proteomes" id="UP000321523">
    <property type="component" value="Unassembled WGS sequence"/>
</dbReference>
<comment type="caution">
    <text evidence="3">The sequence shown here is derived from an EMBL/GenBank/DDBJ whole genome shotgun (WGS) entry which is preliminary data.</text>
</comment>
<sequence>MTDQKTADIVVPDVSVPGVPAPDEASEIVVAGSAAPGGFIPPREPKYEWGIAVRSVTDLLNDGSHPESPEGSLLILKDAIGEIVRVGYAPEANNLPVYLVEFPGGKLVGCLEEEIAPVLGVRSAAPGRM</sequence>
<name>A0A512DWR6_9PROT</name>
<dbReference type="Pfam" id="PF04319">
    <property type="entry name" value="NifZ"/>
    <property type="match status" value="1"/>
</dbReference>
<keyword evidence="4" id="KW-1185">Reference proteome</keyword>
<keyword evidence="2" id="KW-0535">Nitrogen fixation</keyword>
<dbReference type="EMBL" id="BJYZ01000024">
    <property type="protein sequence ID" value="GEO40917.1"/>
    <property type="molecule type" value="Genomic_DNA"/>
</dbReference>
<dbReference type="RefSeq" id="WP_084720945.1">
    <property type="nucleotide sequence ID" value="NZ_BJYZ01000024.1"/>
</dbReference>
<evidence type="ECO:0000256" key="1">
    <source>
        <dbReference type="ARBA" id="ARBA00008027"/>
    </source>
</evidence>
<organism evidence="3 4">
    <name type="scientific">Skermanella aerolata</name>
    <dbReference type="NCBI Taxonomy" id="393310"/>
    <lineage>
        <taxon>Bacteria</taxon>
        <taxon>Pseudomonadati</taxon>
        <taxon>Pseudomonadota</taxon>
        <taxon>Alphaproteobacteria</taxon>
        <taxon>Rhodospirillales</taxon>
        <taxon>Azospirillaceae</taxon>
        <taxon>Skermanella</taxon>
    </lineage>
</organism>
<reference evidence="3 4" key="1">
    <citation type="submission" date="2019-07" db="EMBL/GenBank/DDBJ databases">
        <title>Whole genome shotgun sequence of Skermanella aerolata NBRC 106429.</title>
        <authorList>
            <person name="Hosoyama A."/>
            <person name="Uohara A."/>
            <person name="Ohji S."/>
            <person name="Ichikawa N."/>
        </authorList>
    </citation>
    <scope>NUCLEOTIDE SEQUENCE [LARGE SCALE GENOMIC DNA]</scope>
    <source>
        <strain evidence="3 4">NBRC 106429</strain>
    </source>
</reference>
<evidence type="ECO:0000256" key="2">
    <source>
        <dbReference type="ARBA" id="ARBA00023231"/>
    </source>
</evidence>